<keyword evidence="4" id="KW-1003">Cell membrane</keyword>
<evidence type="ECO:0000256" key="7">
    <source>
        <dbReference type="ARBA" id="ARBA00047356"/>
    </source>
</evidence>
<keyword evidence="9" id="KW-0067">ATP-binding</keyword>
<dbReference type="InterPro" id="IPR050388">
    <property type="entry name" value="ABC_Ni/Peptide_Import"/>
</dbReference>
<keyword evidence="5" id="KW-0472">Membrane</keyword>
<evidence type="ECO:0000256" key="1">
    <source>
        <dbReference type="ARBA" id="ARBA00004370"/>
    </source>
</evidence>
<comment type="subcellular location">
    <subcellularLocation>
        <location evidence="1">Membrane</location>
    </subcellularLocation>
</comment>
<dbReference type="Pfam" id="PF00005">
    <property type="entry name" value="ABC_tran"/>
    <property type="match status" value="1"/>
</dbReference>
<name>A0A3P8JNK6_RAOTE</name>
<accession>A0A3P8JNK6</accession>
<evidence type="ECO:0000256" key="4">
    <source>
        <dbReference type="ARBA" id="ARBA00022475"/>
    </source>
</evidence>
<dbReference type="EC" id="7.4.2.9" evidence="6"/>
<evidence type="ECO:0000313" key="10">
    <source>
        <dbReference type="Proteomes" id="UP000274346"/>
    </source>
</evidence>
<gene>
    <name evidence="9" type="primary">gsiA_8</name>
    <name evidence="9" type="ORF">NCTC13098_01166</name>
</gene>
<evidence type="ECO:0000259" key="8">
    <source>
        <dbReference type="Pfam" id="PF00005"/>
    </source>
</evidence>
<organism evidence="9 10">
    <name type="scientific">Raoultella terrigena</name>
    <name type="common">Klebsiella terrigena</name>
    <dbReference type="NCBI Taxonomy" id="577"/>
    <lineage>
        <taxon>Bacteria</taxon>
        <taxon>Pseudomonadati</taxon>
        <taxon>Pseudomonadota</taxon>
        <taxon>Gammaproteobacteria</taxon>
        <taxon>Enterobacterales</taxon>
        <taxon>Enterobacteriaceae</taxon>
        <taxon>Klebsiella/Raoultella group</taxon>
        <taxon>Raoultella</taxon>
    </lineage>
</organism>
<keyword evidence="3" id="KW-0813">Transport</keyword>
<dbReference type="PANTHER" id="PTHR43297">
    <property type="entry name" value="OLIGOPEPTIDE TRANSPORT ATP-BINDING PROTEIN APPD"/>
    <property type="match status" value="1"/>
</dbReference>
<evidence type="ECO:0000256" key="6">
    <source>
        <dbReference type="ARBA" id="ARBA00038852"/>
    </source>
</evidence>
<keyword evidence="9" id="KW-0378">Hydrolase</keyword>
<dbReference type="GO" id="GO:0005524">
    <property type="term" value="F:ATP binding"/>
    <property type="evidence" value="ECO:0007669"/>
    <property type="project" value="UniProtKB-KW"/>
</dbReference>
<dbReference type="KEGG" id="rtg:NCTC13098_01166"/>
<reference evidence="9 10" key="1">
    <citation type="submission" date="2018-12" db="EMBL/GenBank/DDBJ databases">
        <authorList>
            <consortium name="Pathogen Informatics"/>
        </authorList>
    </citation>
    <scope>NUCLEOTIDE SEQUENCE [LARGE SCALE GENOMIC DNA]</scope>
    <source>
        <strain evidence="9 10">NCTC13098</strain>
    </source>
</reference>
<evidence type="ECO:0000256" key="3">
    <source>
        <dbReference type="ARBA" id="ARBA00022448"/>
    </source>
</evidence>
<sequence length="81" mass="8247">MSLLQIAHLNVLFHRQNVQAVDDVSLTVAPGEVLALAGESGSGKSVTAAAILGLLPAGQTTVNGSIAFDGQPLLHPIHRAA</sequence>
<feature type="domain" description="ABC transporter" evidence="8">
    <location>
        <begin position="22"/>
        <end position="75"/>
    </location>
</feature>
<dbReference type="GO" id="GO:0016887">
    <property type="term" value="F:ATP hydrolysis activity"/>
    <property type="evidence" value="ECO:0007669"/>
    <property type="project" value="InterPro"/>
</dbReference>
<dbReference type="SUPFAM" id="SSF52540">
    <property type="entry name" value="P-loop containing nucleoside triphosphate hydrolases"/>
    <property type="match status" value="1"/>
</dbReference>
<comment type="similarity">
    <text evidence="2">Belongs to the ABC transporter superfamily.</text>
</comment>
<dbReference type="Gene3D" id="3.40.50.300">
    <property type="entry name" value="P-loop containing nucleotide triphosphate hydrolases"/>
    <property type="match status" value="1"/>
</dbReference>
<dbReference type="Proteomes" id="UP000274346">
    <property type="component" value="Chromosome"/>
</dbReference>
<evidence type="ECO:0000256" key="2">
    <source>
        <dbReference type="ARBA" id="ARBA00005417"/>
    </source>
</evidence>
<keyword evidence="9" id="KW-0547">Nucleotide-binding</keyword>
<dbReference type="EMBL" id="LR131271">
    <property type="protein sequence ID" value="VDR24867.1"/>
    <property type="molecule type" value="Genomic_DNA"/>
</dbReference>
<evidence type="ECO:0000313" key="9">
    <source>
        <dbReference type="EMBL" id="VDR24867.1"/>
    </source>
</evidence>
<dbReference type="GO" id="GO:0016020">
    <property type="term" value="C:membrane"/>
    <property type="evidence" value="ECO:0007669"/>
    <property type="project" value="UniProtKB-SubCell"/>
</dbReference>
<proteinExistence type="inferred from homology"/>
<dbReference type="InterPro" id="IPR027417">
    <property type="entry name" value="P-loop_NTPase"/>
</dbReference>
<dbReference type="InterPro" id="IPR003439">
    <property type="entry name" value="ABC_transporter-like_ATP-bd"/>
</dbReference>
<comment type="catalytic activity">
    <reaction evidence="7">
        <text>a dipeptide(out) + ATP + H2O = a dipeptide(in) + ADP + phosphate + H(+)</text>
        <dbReference type="Rhea" id="RHEA:23120"/>
        <dbReference type="ChEBI" id="CHEBI:15377"/>
        <dbReference type="ChEBI" id="CHEBI:15378"/>
        <dbReference type="ChEBI" id="CHEBI:30616"/>
        <dbReference type="ChEBI" id="CHEBI:43474"/>
        <dbReference type="ChEBI" id="CHEBI:90799"/>
        <dbReference type="ChEBI" id="CHEBI:456216"/>
        <dbReference type="EC" id="7.4.2.9"/>
    </reaction>
</comment>
<dbReference type="PANTHER" id="PTHR43297:SF2">
    <property type="entry name" value="DIPEPTIDE TRANSPORT ATP-BINDING PROTEIN DPPD"/>
    <property type="match status" value="1"/>
</dbReference>
<dbReference type="AlphaFoldDB" id="A0A3P8JNK6"/>
<evidence type="ECO:0000256" key="5">
    <source>
        <dbReference type="ARBA" id="ARBA00023136"/>
    </source>
</evidence>
<protein>
    <recommendedName>
        <fullName evidence="6">ABC-type dipeptide transporter</fullName>
        <ecNumber evidence="6">7.4.2.9</ecNumber>
    </recommendedName>
</protein>